<dbReference type="AlphaFoldDB" id="Q4UBU4"/>
<feature type="chain" id="PRO_5012587730" description="Tpr-related protein family member" evidence="3">
    <location>
        <begin position="16"/>
        <end position="1129"/>
    </location>
</feature>
<evidence type="ECO:0000313" key="4">
    <source>
        <dbReference type="EMBL" id="CAI75707.1"/>
    </source>
</evidence>
<evidence type="ECO:0000313" key="5">
    <source>
        <dbReference type="Proteomes" id="UP000001950"/>
    </source>
</evidence>
<proteinExistence type="predicted"/>
<gene>
    <name evidence="4" type="ORF">TA04825</name>
</gene>
<sequence length="1129" mass="123020">MILLIATFFPPVIVALLNRGVFSPAAKARSPKTCPANDDTGMGGWREYTPASFCNGGQPVNNSFWHAFDTLLVIKISLVAAILWTIAYYKGEEAKDGFPPSDDNQRVCKILKLEADTATATATALTYSIEQDFAESHADDKCDFKNSVGYLAHLIPPSLMVLVGMGLQLPNLTIVTTVSSFVFIMELLFIVLDRCKINTGESCTTWTDAEFATPGETTREFNSSRISGDIGIDVSCECDFVIVVELSIGLDRFAIKIEGRISSETSSRYVESLTSITFEIIEIRDSFGSSGFELGSGPSGTLTNGDLSVIEFEFDSDTVSESYRCGKLIGWTNDNGVNLKNPGGDLKPPRRAKFYTIIIPSIVSQWLNFFTYVILLIVFVTGGEKLRKLAKDLHNAANELHSAAPGQDSQSPKKEAKELKEAVGDSEDTSGKLRYALRQLATAGGTNLPAKAQAVRSQYGEFGKYAIGGGHQVRALIDAKKYDIQSDAAQPGLKEKAGQLESKAKELQSTASGAEVSTAAEELKNKAGTLNGAATTLASAGGKLKELQSHAEALKDAAGKQNTGGDSLYAKANELAKGTPTDHDKAIAVINAFKKVKIAYDKLEKEPKYKEIKDKLAIATSSLTQEQQKVQNVEGAWTQVKAQFEALCKALIKEFATLVATNTRDLASNSGTQASTHANNVISNFDVVERAYKELDDKSSLESEFNALKLIYERILNLTKLIKLANDLQQAAQSGGTLQGPAQELVTKVTALRDGNANQAHENAKTVIQNYEKIVTEYNNLTEDDKGSVKEKFLALKNVYDKILNVTKMKQQKLKQQLVKDPGTATAAARVLKAKAGTGPHETGKLRKLARLLYEAANTLAGAVKAGNVQDSNAANELATAVGANETGGSFREKLKDLYDQTQDDELKQKATKVKDAYDNGSSGVLKKFNDVVEQESKYKEAGKEPLYKAVVSAMTEFDNVYKPEELLKDAVDSLQEALTALAEANILHLHSRAEVVKEKFEGFGTVKSKFELVQKQVAAYDAGGIKASHYDPVKTDLEAFQTDYRDAIYPPKFNSIVVPSIISILSVWSPKTEFLLYPGSFKFGGWTEYKANDISSGPVKEGDHVYDWICTSLILLIRYHHLCIILVF</sequence>
<dbReference type="VEuPathDB" id="PiroplasmaDB:TA04825"/>
<reference evidence="4 5" key="1">
    <citation type="journal article" date="2005" name="Science">
        <title>Genome of the host-cell transforming parasite Theileria annulata compared with T. parva.</title>
        <authorList>
            <person name="Pain A."/>
            <person name="Renauld H."/>
            <person name="Berriman M."/>
            <person name="Murphy L."/>
            <person name="Yeats C.A."/>
            <person name="Weir W."/>
            <person name="Kerhornou A."/>
            <person name="Aslett M."/>
            <person name="Bishop R."/>
            <person name="Bouchier C."/>
            <person name="Cochet M."/>
            <person name="Coulson R.M.R."/>
            <person name="Cronin A."/>
            <person name="de Villiers E.P."/>
            <person name="Fraser A."/>
            <person name="Fosker N."/>
            <person name="Gardner M."/>
            <person name="Goble A."/>
            <person name="Griffiths-Jones S."/>
            <person name="Harris D.E."/>
            <person name="Katzer F."/>
            <person name="Larke N."/>
            <person name="Lord A."/>
            <person name="Maser P."/>
            <person name="McKellar S."/>
            <person name="Mooney P."/>
            <person name="Morton F."/>
            <person name="Nene V."/>
            <person name="O'Neil S."/>
            <person name="Price C."/>
            <person name="Quail M.A."/>
            <person name="Rabbinowitsch E."/>
            <person name="Rawlings N.D."/>
            <person name="Rutter S."/>
            <person name="Saunders D."/>
            <person name="Seeger K."/>
            <person name="Shah T."/>
            <person name="Squares R."/>
            <person name="Squares S."/>
            <person name="Tivey A."/>
            <person name="Walker A.R."/>
            <person name="Woodward J."/>
            <person name="Dobbelaere D.A.E."/>
            <person name="Langsley G."/>
            <person name="Rajandream M.A."/>
            <person name="McKeever D."/>
            <person name="Shiels B."/>
            <person name="Tait A."/>
            <person name="Barrell B.G."/>
            <person name="Hall N."/>
        </authorList>
    </citation>
    <scope>NUCLEOTIDE SEQUENCE [LARGE SCALE GENOMIC DNA]</scope>
    <source>
        <strain evidence="5">Ankara</strain>
    </source>
</reference>
<dbReference type="InParanoid" id="Q4UBU4"/>
<feature type="transmembrane region" description="Helical" evidence="2">
    <location>
        <begin position="354"/>
        <end position="380"/>
    </location>
</feature>
<organism evidence="4 5">
    <name type="scientific">Theileria annulata</name>
    <dbReference type="NCBI Taxonomy" id="5874"/>
    <lineage>
        <taxon>Eukaryota</taxon>
        <taxon>Sar</taxon>
        <taxon>Alveolata</taxon>
        <taxon>Apicomplexa</taxon>
        <taxon>Aconoidasida</taxon>
        <taxon>Piroplasmida</taxon>
        <taxon>Theileriidae</taxon>
        <taxon>Theileria</taxon>
    </lineage>
</organism>
<evidence type="ECO:0000256" key="1">
    <source>
        <dbReference type="SAM" id="MobiDB-lite"/>
    </source>
</evidence>
<dbReference type="EMBL" id="CR940352">
    <property type="protein sequence ID" value="CAI75707.1"/>
    <property type="molecule type" value="Genomic_DNA"/>
</dbReference>
<feature type="transmembrane region" description="Helical" evidence="2">
    <location>
        <begin position="70"/>
        <end position="89"/>
    </location>
</feature>
<feature type="transmembrane region" description="Helical" evidence="2">
    <location>
        <begin position="148"/>
        <end position="167"/>
    </location>
</feature>
<dbReference type="RefSeq" id="XP_955183.1">
    <property type="nucleotide sequence ID" value="XM_950090.1"/>
</dbReference>
<keyword evidence="5" id="KW-1185">Reference proteome</keyword>
<feature type="region of interest" description="Disordered" evidence="1">
    <location>
        <begin position="401"/>
        <end position="427"/>
    </location>
</feature>
<accession>Q4UBU4</accession>
<feature type="signal peptide" evidence="3">
    <location>
        <begin position="1"/>
        <end position="15"/>
    </location>
</feature>
<feature type="compositionally biased region" description="Basic and acidic residues" evidence="1">
    <location>
        <begin position="411"/>
        <end position="423"/>
    </location>
</feature>
<dbReference type="Proteomes" id="UP000001950">
    <property type="component" value="Chromosome 3"/>
</dbReference>
<evidence type="ECO:0000256" key="3">
    <source>
        <dbReference type="SAM" id="SignalP"/>
    </source>
</evidence>
<evidence type="ECO:0008006" key="6">
    <source>
        <dbReference type="Google" id="ProtNLM"/>
    </source>
</evidence>
<name>Q4UBU4_THEAN</name>
<keyword evidence="2" id="KW-0472">Membrane</keyword>
<protein>
    <recommendedName>
        <fullName evidence="6">Tpr-related protein family member</fullName>
    </recommendedName>
</protein>
<dbReference type="GeneID" id="3865300"/>
<keyword evidence="2" id="KW-1133">Transmembrane helix</keyword>
<dbReference type="KEGG" id="tan:TA04825"/>
<keyword evidence="3" id="KW-0732">Signal</keyword>
<evidence type="ECO:0000256" key="2">
    <source>
        <dbReference type="SAM" id="Phobius"/>
    </source>
</evidence>
<feature type="transmembrane region" description="Helical" evidence="2">
    <location>
        <begin position="173"/>
        <end position="192"/>
    </location>
</feature>
<keyword evidence="2" id="KW-0812">Transmembrane</keyword>